<protein>
    <recommendedName>
        <fullName evidence="3">GST N-terminal domain-containing protein</fullName>
    </recommendedName>
</protein>
<evidence type="ECO:0000313" key="1">
    <source>
        <dbReference type="EMBL" id="KAG6284021.1"/>
    </source>
</evidence>
<dbReference type="Proteomes" id="UP000707071">
    <property type="component" value="Unassembled WGS sequence"/>
</dbReference>
<accession>A0A9P7TZC4</accession>
<dbReference type="PANTHER" id="PTHR44051:SF8">
    <property type="entry name" value="GLUTATHIONE S-TRANSFERASE GSTA"/>
    <property type="match status" value="1"/>
</dbReference>
<dbReference type="Gene3D" id="3.40.30.10">
    <property type="entry name" value="Glutaredoxin"/>
    <property type="match status" value="1"/>
</dbReference>
<proteinExistence type="predicted"/>
<evidence type="ECO:0000313" key="2">
    <source>
        <dbReference type="Proteomes" id="UP000707071"/>
    </source>
</evidence>
<keyword evidence="2" id="KW-1185">Reference proteome</keyword>
<dbReference type="InterPro" id="IPR036249">
    <property type="entry name" value="Thioredoxin-like_sf"/>
</dbReference>
<dbReference type="EMBL" id="SRRH01000990">
    <property type="protein sequence ID" value="KAG6284021.1"/>
    <property type="molecule type" value="Genomic_DNA"/>
</dbReference>
<dbReference type="AlphaFoldDB" id="A0A9P7TZC4"/>
<organism evidence="1 2">
    <name type="scientific">Claviceps aff. purpurea</name>
    <dbReference type="NCBI Taxonomy" id="1967640"/>
    <lineage>
        <taxon>Eukaryota</taxon>
        <taxon>Fungi</taxon>
        <taxon>Dikarya</taxon>
        <taxon>Ascomycota</taxon>
        <taxon>Pezizomycotina</taxon>
        <taxon>Sordariomycetes</taxon>
        <taxon>Hypocreomycetidae</taxon>
        <taxon>Hypocreales</taxon>
        <taxon>Clavicipitaceae</taxon>
        <taxon>Claviceps</taxon>
    </lineage>
</organism>
<dbReference type="SUPFAM" id="SSF52833">
    <property type="entry name" value="Thioredoxin-like"/>
    <property type="match status" value="1"/>
</dbReference>
<evidence type="ECO:0008006" key="3">
    <source>
        <dbReference type="Google" id="ProtNLM"/>
    </source>
</evidence>
<gene>
    <name evidence="1" type="ORF">E4U09_008311</name>
</gene>
<comment type="caution">
    <text evidence="1">The sequence shown here is derived from an EMBL/GenBank/DDBJ whole genome shotgun (WGS) entry which is preliminary data.</text>
</comment>
<sequence>MAFETGISLYRRHVTGPGEISVTIAMTILDLQFEIWYSSCRGDPAPRTCYNKYWRRHEDGLVDRVIDVSKNEHMQDWYRKINPNGLDSVGSIPVITDTLPNGEKITLFETGTILEYLADRYDYESRINPRDCLKSDLKMMSWVCYTGHLVNSHLCWNKQ</sequence>
<reference evidence="1 2" key="1">
    <citation type="journal article" date="2020" name="bioRxiv">
        <title>Whole genome comparisons of ergot fungi reveals the divergence and evolution of species within the genus Claviceps are the result of varying mechanisms driving genome evolution and host range expansion.</title>
        <authorList>
            <person name="Wyka S.A."/>
            <person name="Mondo S.J."/>
            <person name="Liu M."/>
            <person name="Dettman J."/>
            <person name="Nalam V."/>
            <person name="Broders K.D."/>
        </authorList>
    </citation>
    <scope>NUCLEOTIDE SEQUENCE [LARGE SCALE GENOMIC DNA]</scope>
    <source>
        <strain evidence="1 2">Clav52</strain>
    </source>
</reference>
<name>A0A9P7TZC4_9HYPO</name>
<dbReference type="PANTHER" id="PTHR44051">
    <property type="entry name" value="GLUTATHIONE S-TRANSFERASE-RELATED"/>
    <property type="match status" value="1"/>
</dbReference>